<evidence type="ECO:0000313" key="4">
    <source>
        <dbReference type="Proteomes" id="UP000283709"/>
    </source>
</evidence>
<accession>A0A420GUN6</accession>
<reference evidence="3 4" key="1">
    <citation type="submission" date="2016-07" db="EMBL/GenBank/DDBJ databases">
        <title>Genome analysis of Burkholderia fungorum ES3-20.</title>
        <authorList>
            <person name="Xu D."/>
            <person name="Yao R."/>
            <person name="Zheng S."/>
        </authorList>
    </citation>
    <scope>NUCLEOTIDE SEQUENCE [LARGE SCALE GENOMIC DNA]</scope>
    <source>
        <strain evidence="3 4">ES3-20</strain>
    </source>
</reference>
<feature type="region of interest" description="Disordered" evidence="1">
    <location>
        <begin position="1"/>
        <end position="28"/>
    </location>
</feature>
<comment type="caution">
    <text evidence="3">The sequence shown here is derived from an EMBL/GenBank/DDBJ whole genome shotgun (WGS) entry which is preliminary data.</text>
</comment>
<dbReference type="Gene3D" id="3.40.630.30">
    <property type="match status" value="1"/>
</dbReference>
<feature type="domain" description="N-acetyltransferase" evidence="2">
    <location>
        <begin position="29"/>
        <end position="163"/>
    </location>
</feature>
<dbReference type="Pfam" id="PF13302">
    <property type="entry name" value="Acetyltransf_3"/>
    <property type="match status" value="1"/>
</dbReference>
<dbReference type="SUPFAM" id="SSF55729">
    <property type="entry name" value="Acyl-CoA N-acyltransferases (Nat)"/>
    <property type="match status" value="1"/>
</dbReference>
<dbReference type="InterPro" id="IPR000182">
    <property type="entry name" value="GNAT_dom"/>
</dbReference>
<dbReference type="GO" id="GO:0016747">
    <property type="term" value="F:acyltransferase activity, transferring groups other than amino-acyl groups"/>
    <property type="evidence" value="ECO:0007669"/>
    <property type="project" value="InterPro"/>
</dbReference>
<dbReference type="AlphaFoldDB" id="A0A420GUN6"/>
<organism evidence="3 4">
    <name type="scientific">Paraburkholderia fungorum</name>
    <dbReference type="NCBI Taxonomy" id="134537"/>
    <lineage>
        <taxon>Bacteria</taxon>
        <taxon>Pseudomonadati</taxon>
        <taxon>Pseudomonadota</taxon>
        <taxon>Betaproteobacteria</taxon>
        <taxon>Burkholderiales</taxon>
        <taxon>Burkholderiaceae</taxon>
        <taxon>Paraburkholderia</taxon>
    </lineage>
</organism>
<evidence type="ECO:0000313" key="3">
    <source>
        <dbReference type="EMBL" id="RKF48899.1"/>
    </source>
</evidence>
<proteinExistence type="predicted"/>
<dbReference type="Proteomes" id="UP000283709">
    <property type="component" value="Unassembled WGS sequence"/>
</dbReference>
<dbReference type="OrthoDB" id="7852312at2"/>
<dbReference type="RefSeq" id="WP_120343705.1">
    <property type="nucleotide sequence ID" value="NZ_MCAS01000006.1"/>
</dbReference>
<dbReference type="InterPro" id="IPR016181">
    <property type="entry name" value="Acyl_CoA_acyltransferase"/>
</dbReference>
<protein>
    <submittedName>
        <fullName evidence="3">Acetyltransferase</fullName>
    </submittedName>
</protein>
<gene>
    <name evidence="3" type="ORF">BCY88_19935</name>
</gene>
<evidence type="ECO:0000256" key="1">
    <source>
        <dbReference type="SAM" id="MobiDB-lite"/>
    </source>
</evidence>
<evidence type="ECO:0000259" key="2">
    <source>
        <dbReference type="Pfam" id="PF13302"/>
    </source>
</evidence>
<sequence length="202" mass="22379">MSSQGPVVEPAHHTDGSHQTGEESGSCWLREPDCNDVNDIAAWLAEPDIHRWFDFGQGRQTLPVLAVQLMMQSGRHRLRVFGPAGHRLASGLVAVSDLTHAFGTGSFWVLRDSRRPACRDMTLLASTEILREAFETGRLHSITAWAVDSNVRSRRLLERIGFRLIGLQRDCHVMHGSRFGRVLYDLLPPDLSNGSGSAGDRA</sequence>
<name>A0A420GUN6_9BURK</name>
<keyword evidence="3" id="KW-0808">Transferase</keyword>
<dbReference type="EMBL" id="MCAS01000006">
    <property type="protein sequence ID" value="RKF48899.1"/>
    <property type="molecule type" value="Genomic_DNA"/>
</dbReference>